<sequence length="428" mass="47194">MEHYESNITFPISSPGVKSNQPDEALDTMAINGLGLVNPEKVYHFYDELHSYLASAGIDGVKVDVQNILETLGSGHGGRVKLARKYHQALEASISRNFPDNGIICCMSHNTDGLYSAKRSAVIRASDDFWPRNPASHTIHIASVAYNTIFLGEFMQPDWDMFHSLHPMAEYHAAARAVGGCPIYVSDKPRHHDFNLLKKLVLPDGSILRAKLPGRPTKDCLFADPARDGKSLLKIWNMNDYSGVVGVFNCQGAGWCKVGKKNLIHDENPGTVTGIIRAKDIDYLSTVADDKWTGDAVIFSHLCGEVFYLPKDVSIPITMKSREYEVFTVVPVKELSNGVKFAPVGLIKMFNSGGAIKEFGSGFNGISNVSMKVRGCGLFGAYSSARPKLINVDSEEVEFSYEEESGLVTTELSVPEKELYQWNISIDF</sequence>
<comment type="catalytic activity">
    <reaction evidence="4">
        <text>alpha-D-galactosyl-(1-&gt;3)-1D-myo-inositol + sucrose = raffinose + myo-inositol</text>
        <dbReference type="Rhea" id="RHEA:20161"/>
        <dbReference type="ChEBI" id="CHEBI:16634"/>
        <dbReference type="ChEBI" id="CHEBI:17268"/>
        <dbReference type="ChEBI" id="CHEBI:17505"/>
        <dbReference type="ChEBI" id="CHEBI:17992"/>
        <dbReference type="EC" id="2.4.1.82"/>
    </reaction>
</comment>
<dbReference type="GO" id="GO:0047274">
    <property type="term" value="F:galactinol-sucrose galactosyltransferase activity"/>
    <property type="evidence" value="ECO:0007669"/>
    <property type="project" value="UniProtKB-EC"/>
</dbReference>
<gene>
    <name evidence="6" type="ORF">VFH_I283080</name>
</gene>
<evidence type="ECO:0000313" key="6">
    <source>
        <dbReference type="EMBL" id="CAI8587080.1"/>
    </source>
</evidence>
<organism evidence="6 7">
    <name type="scientific">Vicia faba</name>
    <name type="common">Broad bean</name>
    <name type="synonym">Faba vulgaris</name>
    <dbReference type="NCBI Taxonomy" id="3906"/>
    <lineage>
        <taxon>Eukaryota</taxon>
        <taxon>Viridiplantae</taxon>
        <taxon>Streptophyta</taxon>
        <taxon>Embryophyta</taxon>
        <taxon>Tracheophyta</taxon>
        <taxon>Spermatophyta</taxon>
        <taxon>Magnoliopsida</taxon>
        <taxon>eudicotyledons</taxon>
        <taxon>Gunneridae</taxon>
        <taxon>Pentapetalae</taxon>
        <taxon>rosids</taxon>
        <taxon>fabids</taxon>
        <taxon>Fabales</taxon>
        <taxon>Fabaceae</taxon>
        <taxon>Papilionoideae</taxon>
        <taxon>50 kb inversion clade</taxon>
        <taxon>NPAAA clade</taxon>
        <taxon>Hologalegina</taxon>
        <taxon>IRL clade</taxon>
        <taxon>Fabeae</taxon>
        <taxon>Vicia</taxon>
    </lineage>
</organism>
<keyword evidence="3" id="KW-0119">Carbohydrate metabolism</keyword>
<dbReference type="InterPro" id="IPR017853">
    <property type="entry name" value="GH"/>
</dbReference>
<evidence type="ECO:0000256" key="2">
    <source>
        <dbReference type="ARBA" id="ARBA00012708"/>
    </source>
</evidence>
<dbReference type="Gene3D" id="3.20.20.70">
    <property type="entry name" value="Aldolase class I"/>
    <property type="match status" value="1"/>
</dbReference>
<name>A0AAV0YLY2_VICFA</name>
<dbReference type="EC" id="2.4.1.82" evidence="2"/>
<dbReference type="EMBL" id="OX451736">
    <property type="protein sequence ID" value="CAI8587080.1"/>
    <property type="molecule type" value="Genomic_DNA"/>
</dbReference>
<evidence type="ECO:0000256" key="4">
    <source>
        <dbReference type="ARBA" id="ARBA00049426"/>
    </source>
</evidence>
<proteinExistence type="inferred from homology"/>
<evidence type="ECO:0000256" key="3">
    <source>
        <dbReference type="ARBA" id="ARBA00023277"/>
    </source>
</evidence>
<dbReference type="InterPro" id="IPR008811">
    <property type="entry name" value="Glycosyl_hydrolases_36"/>
</dbReference>
<dbReference type="SUPFAM" id="SSF51445">
    <property type="entry name" value="(Trans)glycosidases"/>
    <property type="match status" value="1"/>
</dbReference>
<feature type="region of interest" description="Disordered" evidence="5">
    <location>
        <begin position="1"/>
        <end position="21"/>
    </location>
</feature>
<dbReference type="PANTHER" id="PTHR31268:SF29">
    <property type="entry name" value="GALACTINOL--SUCROSE GALACTOSYLTRANSFERASE 1-RELATED"/>
    <property type="match status" value="1"/>
</dbReference>
<dbReference type="PANTHER" id="PTHR31268">
    <property type="match status" value="1"/>
</dbReference>
<evidence type="ECO:0000256" key="1">
    <source>
        <dbReference type="ARBA" id="ARBA00007240"/>
    </source>
</evidence>
<accession>A0AAV0YLY2</accession>
<keyword evidence="7" id="KW-1185">Reference proteome</keyword>
<comment type="similarity">
    <text evidence="1">Belongs to the glycosyl hydrolases 36 family.</text>
</comment>
<evidence type="ECO:0000256" key="5">
    <source>
        <dbReference type="SAM" id="MobiDB-lite"/>
    </source>
</evidence>
<protein>
    <recommendedName>
        <fullName evidence="2">galactinol--sucrose galactosyltransferase</fullName>
        <ecNumber evidence="2">2.4.1.82</ecNumber>
    </recommendedName>
</protein>
<reference evidence="6 7" key="1">
    <citation type="submission" date="2023-01" db="EMBL/GenBank/DDBJ databases">
        <authorList>
            <person name="Kreplak J."/>
        </authorList>
    </citation>
    <scope>NUCLEOTIDE SEQUENCE [LARGE SCALE GENOMIC DNA]</scope>
</reference>
<dbReference type="AlphaFoldDB" id="A0AAV0YLY2"/>
<dbReference type="Proteomes" id="UP001157006">
    <property type="component" value="Chromosome 1L"/>
</dbReference>
<dbReference type="Pfam" id="PF05691">
    <property type="entry name" value="Raffinose_syn"/>
    <property type="match status" value="1"/>
</dbReference>
<dbReference type="InterPro" id="IPR013785">
    <property type="entry name" value="Aldolase_TIM"/>
</dbReference>
<evidence type="ECO:0000313" key="7">
    <source>
        <dbReference type="Proteomes" id="UP001157006"/>
    </source>
</evidence>